<proteinExistence type="predicted"/>
<evidence type="ECO:0000313" key="1">
    <source>
        <dbReference type="Proteomes" id="UP000504637"/>
    </source>
</evidence>
<reference evidence="2" key="2">
    <citation type="submission" date="2020-04" db="EMBL/GenBank/DDBJ databases">
        <authorList>
            <consortium name="NCBI Genome Project"/>
        </authorList>
    </citation>
    <scope>NUCLEOTIDE SEQUENCE</scope>
    <source>
        <strain evidence="2">CBS 342.82</strain>
    </source>
</reference>
<dbReference type="GeneID" id="54363779"/>
<evidence type="ECO:0000313" key="2">
    <source>
        <dbReference type="RefSeq" id="XP_033455374.1"/>
    </source>
</evidence>
<sequence>MCFNETSEFRESHERCSTLSSDCGGTEAVEALLDCIYRDDYNLDPILETSPCQALSVRLQMLDWANYLDTVDSKLQEKVVKWCSENADSFTQISQLPTSVGLLYERHSIATPHIEACRSIFINHVQAQFPEKQEIPDSTENAFQSICRSNMDFTMDLLYRFSKFRAKSESKVLQYLRAECRHWFVGTESLKTLPRHQQVSTEGEHQYLCRRRSCRGWFTTKCMEDDPHEEMRCPYCDWRDYGSKWDAFHRDARP</sequence>
<name>A0A6J3LRT6_9PEZI</name>
<keyword evidence="1" id="KW-1185">Reference proteome</keyword>
<dbReference type="Proteomes" id="UP000504637">
    <property type="component" value="Unplaced"/>
</dbReference>
<organism evidence="2">
    <name type="scientific">Dissoconium aciculare CBS 342.82</name>
    <dbReference type="NCBI Taxonomy" id="1314786"/>
    <lineage>
        <taxon>Eukaryota</taxon>
        <taxon>Fungi</taxon>
        <taxon>Dikarya</taxon>
        <taxon>Ascomycota</taxon>
        <taxon>Pezizomycotina</taxon>
        <taxon>Dothideomycetes</taxon>
        <taxon>Dothideomycetidae</taxon>
        <taxon>Mycosphaerellales</taxon>
        <taxon>Dissoconiaceae</taxon>
        <taxon>Dissoconium</taxon>
    </lineage>
</organism>
<reference evidence="2" key="3">
    <citation type="submission" date="2025-08" db="UniProtKB">
        <authorList>
            <consortium name="RefSeq"/>
        </authorList>
    </citation>
    <scope>IDENTIFICATION</scope>
    <source>
        <strain evidence="2">CBS 342.82</strain>
    </source>
</reference>
<dbReference type="AlphaFoldDB" id="A0A6J3LRT6"/>
<dbReference type="RefSeq" id="XP_033455374.1">
    <property type="nucleotide sequence ID" value="XM_033605979.1"/>
</dbReference>
<protein>
    <submittedName>
        <fullName evidence="2">Uncharacterized protein</fullName>
    </submittedName>
</protein>
<accession>A0A6J3LRT6</accession>
<gene>
    <name evidence="2" type="ORF">K489DRAFT_384947</name>
</gene>
<reference evidence="2" key="1">
    <citation type="submission" date="2020-01" db="EMBL/GenBank/DDBJ databases">
        <authorList>
            <consortium name="DOE Joint Genome Institute"/>
            <person name="Haridas S."/>
            <person name="Albert R."/>
            <person name="Binder M."/>
            <person name="Bloem J."/>
            <person name="Labutti K."/>
            <person name="Salamov A."/>
            <person name="Andreopoulos B."/>
            <person name="Baker S.E."/>
            <person name="Barry K."/>
            <person name="Bills G."/>
            <person name="Bluhm B.H."/>
            <person name="Cannon C."/>
            <person name="Castanera R."/>
            <person name="Culley D.E."/>
            <person name="Daum C."/>
            <person name="Ezra D."/>
            <person name="Gonzalez J.B."/>
            <person name="Henrissat B."/>
            <person name="Kuo A."/>
            <person name="Liang C."/>
            <person name="Lipzen A."/>
            <person name="Lutzoni F."/>
            <person name="Magnuson J."/>
            <person name="Mondo S."/>
            <person name="Nolan M."/>
            <person name="Ohm R."/>
            <person name="Pangilinan J."/>
            <person name="Park H.-J."/>
            <person name="Ramirez L."/>
            <person name="Alfaro M."/>
            <person name="Sun H."/>
            <person name="Tritt A."/>
            <person name="Yoshinaga Y."/>
            <person name="Zwiers L.-H."/>
            <person name="Turgeon B.G."/>
            <person name="Goodwin S.B."/>
            <person name="Spatafora J.W."/>
            <person name="Crous P.W."/>
            <person name="Grigoriev I.V."/>
        </authorList>
    </citation>
    <scope>NUCLEOTIDE SEQUENCE</scope>
    <source>
        <strain evidence="2">CBS 342.82</strain>
    </source>
</reference>